<evidence type="ECO:0000313" key="2">
    <source>
        <dbReference type="Proteomes" id="UP000825729"/>
    </source>
</evidence>
<dbReference type="EMBL" id="JAINDJ010000005">
    <property type="protein sequence ID" value="KAG9446606.1"/>
    <property type="molecule type" value="Genomic_DNA"/>
</dbReference>
<sequence length="70" mass="7779">MEAWAVGPLKILKDEDPAARGFSGEHVEMQYQLKTNDTNTEKRCNDPVSSILVGTLLTIDVDITFLQWAG</sequence>
<dbReference type="Proteomes" id="UP000825729">
    <property type="component" value="Unassembled WGS sequence"/>
</dbReference>
<comment type="caution">
    <text evidence="1">The sequence shown here is derived from an EMBL/GenBank/DDBJ whole genome shotgun (WGS) entry which is preliminary data.</text>
</comment>
<proteinExistence type="predicted"/>
<protein>
    <submittedName>
        <fullName evidence="1">Uncharacterized protein</fullName>
    </submittedName>
</protein>
<accession>A0AAV7EFJ3</accession>
<gene>
    <name evidence="1" type="ORF">H6P81_012734</name>
</gene>
<dbReference type="AlphaFoldDB" id="A0AAV7EFJ3"/>
<name>A0AAV7EFJ3_ARIFI</name>
<keyword evidence="2" id="KW-1185">Reference proteome</keyword>
<organism evidence="1 2">
    <name type="scientific">Aristolochia fimbriata</name>
    <name type="common">White veined hardy Dutchman's pipe vine</name>
    <dbReference type="NCBI Taxonomy" id="158543"/>
    <lineage>
        <taxon>Eukaryota</taxon>
        <taxon>Viridiplantae</taxon>
        <taxon>Streptophyta</taxon>
        <taxon>Embryophyta</taxon>
        <taxon>Tracheophyta</taxon>
        <taxon>Spermatophyta</taxon>
        <taxon>Magnoliopsida</taxon>
        <taxon>Magnoliidae</taxon>
        <taxon>Piperales</taxon>
        <taxon>Aristolochiaceae</taxon>
        <taxon>Aristolochia</taxon>
    </lineage>
</organism>
<reference evidence="1 2" key="1">
    <citation type="submission" date="2021-07" db="EMBL/GenBank/DDBJ databases">
        <title>The Aristolochia fimbriata genome: insights into angiosperm evolution, floral development and chemical biosynthesis.</title>
        <authorList>
            <person name="Jiao Y."/>
        </authorList>
    </citation>
    <scope>NUCLEOTIDE SEQUENCE [LARGE SCALE GENOMIC DNA]</scope>
    <source>
        <strain evidence="1">IBCAS-2021</strain>
        <tissue evidence="1">Leaf</tissue>
    </source>
</reference>
<evidence type="ECO:0000313" key="1">
    <source>
        <dbReference type="EMBL" id="KAG9446606.1"/>
    </source>
</evidence>